<evidence type="ECO:0000313" key="2">
    <source>
        <dbReference type="EMBL" id="ELT46831.1"/>
    </source>
</evidence>
<dbReference type="PATRIC" id="fig|1234597.4.peg.4661"/>
<organism evidence="2 3">
    <name type="scientific">Brucella intermedia M86</name>
    <dbReference type="NCBI Taxonomy" id="1234597"/>
    <lineage>
        <taxon>Bacteria</taxon>
        <taxon>Pseudomonadati</taxon>
        <taxon>Pseudomonadota</taxon>
        <taxon>Alphaproteobacteria</taxon>
        <taxon>Hyphomicrobiales</taxon>
        <taxon>Brucellaceae</taxon>
        <taxon>Brucella/Ochrobactrum group</taxon>
        <taxon>Brucella</taxon>
    </lineage>
</organism>
<dbReference type="EMBL" id="AOGE01000073">
    <property type="protein sequence ID" value="ELT46831.1"/>
    <property type="molecule type" value="Genomic_DNA"/>
</dbReference>
<name>M5JU77_9HYPH</name>
<keyword evidence="1" id="KW-0472">Membrane</keyword>
<keyword evidence="1" id="KW-0812">Transmembrane</keyword>
<reference evidence="2 3" key="1">
    <citation type="journal article" date="2013" name="Gut Pathog.">
        <title>Draft genome of Ochrobactrum intermedium strain M86 isolated from non-ulcer dyspeptic individual from India.</title>
        <authorList>
            <person name="Kulkarni G."/>
            <person name="Dhotre D."/>
            <person name="Dharne M."/>
            <person name="Shetty S."/>
            <person name="Chowdhury S."/>
            <person name="Misra V."/>
            <person name="Misra S."/>
            <person name="Patole M."/>
            <person name="Shouche Y."/>
        </authorList>
    </citation>
    <scope>NUCLEOTIDE SEQUENCE [LARGE SCALE GENOMIC DNA]</scope>
    <source>
        <strain evidence="2 3">M86</strain>
    </source>
</reference>
<comment type="caution">
    <text evidence="2">The sequence shown here is derived from an EMBL/GenBank/DDBJ whole genome shotgun (WGS) entry which is preliminary data.</text>
</comment>
<evidence type="ECO:0000256" key="1">
    <source>
        <dbReference type="SAM" id="Phobius"/>
    </source>
</evidence>
<keyword evidence="1" id="KW-1133">Transmembrane helix</keyword>
<protein>
    <submittedName>
        <fullName evidence="2">Uncharacterized protein</fullName>
    </submittedName>
</protein>
<dbReference type="AlphaFoldDB" id="M5JU77"/>
<gene>
    <name evidence="2" type="ORF">D584_22631</name>
</gene>
<accession>M5JU77</accession>
<feature type="transmembrane region" description="Helical" evidence="1">
    <location>
        <begin position="12"/>
        <end position="29"/>
    </location>
</feature>
<dbReference type="Proteomes" id="UP000011971">
    <property type="component" value="Unassembled WGS sequence"/>
</dbReference>
<proteinExistence type="predicted"/>
<sequence>MGASMDNGLKVLIAAACVVIIAGGAYVGWTQYREAQLTAAQTEQSDRQAACRGTLTKAGAALQTLRDECRKAGLISDEEYYRANSGQFTD</sequence>
<evidence type="ECO:0000313" key="3">
    <source>
        <dbReference type="Proteomes" id="UP000011971"/>
    </source>
</evidence>